<feature type="transmembrane region" description="Helical" evidence="6">
    <location>
        <begin position="116"/>
        <end position="139"/>
    </location>
</feature>
<gene>
    <name evidence="7" type="ORF">HHK36_001607</name>
</gene>
<keyword evidence="5 6" id="KW-0472">Membrane</keyword>
<accession>A0A834ZTQ0</accession>
<keyword evidence="3 6" id="KW-0812">Transmembrane</keyword>
<evidence type="ECO:0000256" key="2">
    <source>
        <dbReference type="ARBA" id="ARBA00005852"/>
    </source>
</evidence>
<reference evidence="7 8" key="1">
    <citation type="submission" date="2020-04" db="EMBL/GenBank/DDBJ databases">
        <title>Plant Genome Project.</title>
        <authorList>
            <person name="Zhang R.-G."/>
        </authorList>
    </citation>
    <scope>NUCLEOTIDE SEQUENCE [LARGE SCALE GENOMIC DNA]</scope>
    <source>
        <strain evidence="7">YNK0</strain>
        <tissue evidence="7">Leaf</tissue>
    </source>
</reference>
<keyword evidence="8" id="KW-1185">Reference proteome</keyword>
<comment type="subcellular location">
    <subcellularLocation>
        <location evidence="1">Membrane</location>
        <topology evidence="1">Multi-pass membrane protein</topology>
    </subcellularLocation>
</comment>
<dbReference type="GO" id="GO:0016020">
    <property type="term" value="C:membrane"/>
    <property type="evidence" value="ECO:0007669"/>
    <property type="project" value="UniProtKB-SubCell"/>
</dbReference>
<evidence type="ECO:0000256" key="5">
    <source>
        <dbReference type="ARBA" id="ARBA00023136"/>
    </source>
</evidence>
<evidence type="ECO:0000256" key="4">
    <source>
        <dbReference type="ARBA" id="ARBA00022989"/>
    </source>
</evidence>
<comment type="similarity">
    <text evidence="2">Belongs to the Cold-regulated 413 protein family.</text>
</comment>
<name>A0A834ZTQ0_TETSI</name>
<evidence type="ECO:0000256" key="3">
    <source>
        <dbReference type="ARBA" id="ARBA00022692"/>
    </source>
</evidence>
<dbReference type="OrthoDB" id="1928310at2759"/>
<evidence type="ECO:0000313" key="8">
    <source>
        <dbReference type="Proteomes" id="UP000655225"/>
    </source>
</evidence>
<evidence type="ECO:0000256" key="6">
    <source>
        <dbReference type="SAM" id="Phobius"/>
    </source>
</evidence>
<dbReference type="AlphaFoldDB" id="A0A834ZTQ0"/>
<dbReference type="InterPro" id="IPR008892">
    <property type="entry name" value="COR413"/>
</dbReference>
<sequence>MSSIAFSIPPSLSLNKNPSLSPQQTKPFSLLSFTHSSNFHFRSLSLRASPDFDQRKKMTRRGSGAVCYSAPFSPQNLQWVCTISSVGTQEGAIVSLIIAGYMAFQHFSRLGSLQKAIDRVSIVATIAIICITAVTFMLLI</sequence>
<comment type="caution">
    <text evidence="7">The sequence shown here is derived from an EMBL/GenBank/DDBJ whole genome shotgun (WGS) entry which is preliminary data.</text>
</comment>
<dbReference type="Pfam" id="PF05562">
    <property type="entry name" value="WCOR413"/>
    <property type="match status" value="1"/>
</dbReference>
<evidence type="ECO:0000313" key="7">
    <source>
        <dbReference type="EMBL" id="KAF8413615.1"/>
    </source>
</evidence>
<dbReference type="Proteomes" id="UP000655225">
    <property type="component" value="Unassembled WGS sequence"/>
</dbReference>
<keyword evidence="4 6" id="KW-1133">Transmembrane helix</keyword>
<dbReference type="PANTHER" id="PTHR33596">
    <property type="entry name" value="COLD-REGULATED 413 PLASMA MEMBRANE PROTEIN 2"/>
    <property type="match status" value="1"/>
</dbReference>
<organism evidence="7 8">
    <name type="scientific">Tetracentron sinense</name>
    <name type="common">Spur-leaf</name>
    <dbReference type="NCBI Taxonomy" id="13715"/>
    <lineage>
        <taxon>Eukaryota</taxon>
        <taxon>Viridiplantae</taxon>
        <taxon>Streptophyta</taxon>
        <taxon>Embryophyta</taxon>
        <taxon>Tracheophyta</taxon>
        <taxon>Spermatophyta</taxon>
        <taxon>Magnoliopsida</taxon>
        <taxon>Trochodendrales</taxon>
        <taxon>Trochodendraceae</taxon>
        <taxon>Tetracentron</taxon>
    </lineage>
</organism>
<evidence type="ECO:0000256" key="1">
    <source>
        <dbReference type="ARBA" id="ARBA00004141"/>
    </source>
</evidence>
<proteinExistence type="inferred from homology"/>
<protein>
    <submittedName>
        <fullName evidence="7">Uncharacterized protein</fullName>
    </submittedName>
</protein>
<dbReference type="PANTHER" id="PTHR33596:SF17">
    <property type="entry name" value="COLD-REGULATED 413 INNER MEMBRANE PROTEIN 1, CHLOROPLASTIC-RELATED"/>
    <property type="match status" value="1"/>
</dbReference>
<dbReference type="EMBL" id="JABCRI010000001">
    <property type="protein sequence ID" value="KAF8413615.1"/>
    <property type="molecule type" value="Genomic_DNA"/>
</dbReference>
<feature type="transmembrane region" description="Helical" evidence="6">
    <location>
        <begin position="77"/>
        <end position="104"/>
    </location>
</feature>